<name>A0AAW7DFB8_9FLAO</name>
<sequence>MSNLLQYTIQLRDQMSGVLNRLNGSTRTTNNTLNQLQRDTLNGSRAMREAGASANTLRQKLEQLRGQREFIRTSDIQNIQRYNREMQLLERQISRIENTGGHGMVGGLMDALKSAPFGEVLTNPLFVAGAIGAKSLSLGIQQDLQNTSFEVLLGSKEASQKMVADITKYGMETPYDKMGLGEDVKTLLGFGIAGEKVMPVLKSIGDLAMGDANKMHSLTLAFAQMSSTGKLQGQDLLQMINAGFNPLNEISKKTGKSIGQLKKEMEDGSISSKMVEDAFYAATGAGGQFHEMAKKQGETLGGKWAQFQDLVNEKLLVLYQILGPIATKGLEVANIFIEFTSNGLGKMYSLIKEGNPWMWGLVTVLGAYVIGMGAAVAIQKIKAAWDFIASGALWTQVTAWWSLNSAMYANPVGLIIAGVIALIALIGYVIYKVDGWGKAWEYTVQGATIIWNAFSTQAKSSFDILVEGFMLGINRIQQGWYKFKNAIGLGDSAENNSILNSLDQEINQRKKAIETAKNNFNNASYKGAGKAFANGWNSLSWNSDRSLGDVITKMKGKLGMGGSTSDAGIAPPKAGIGTGTVDTKLDGKKGKKGAEKTNQATTTGGSKSNYITINLDALVKGLTINSDNSDDSSNQLQNKTTDALLRVLAMATTAGS</sequence>
<feature type="transmembrane region" description="Helical" evidence="3">
    <location>
        <begin position="409"/>
        <end position="431"/>
    </location>
</feature>
<dbReference type="InterPro" id="IPR013491">
    <property type="entry name" value="Tape_meas_N"/>
</dbReference>
<keyword evidence="3" id="KW-1133">Transmembrane helix</keyword>
<keyword evidence="3" id="KW-0472">Membrane</keyword>
<feature type="region of interest" description="Disordered" evidence="2">
    <location>
        <begin position="562"/>
        <end position="605"/>
    </location>
</feature>
<feature type="coiled-coil region" evidence="1">
    <location>
        <begin position="47"/>
        <end position="99"/>
    </location>
</feature>
<dbReference type="EMBL" id="JACALR010000002">
    <property type="protein sequence ID" value="MDM1550661.1"/>
    <property type="molecule type" value="Genomic_DNA"/>
</dbReference>
<reference evidence="5" key="2">
    <citation type="journal article" date="2022" name="Sci. Total Environ.">
        <title>Prevalence, transmission, and molecular epidemiology of tet(X)-positive bacteria among humans, animals, and environmental niches in China: An epidemiological, and genomic-based study.</title>
        <authorList>
            <person name="Dong N."/>
            <person name="Zeng Y."/>
            <person name="Cai C."/>
            <person name="Sun C."/>
            <person name="Lu J."/>
            <person name="Liu C."/>
            <person name="Zhou H."/>
            <person name="Sun Q."/>
            <person name="Shu L."/>
            <person name="Wang H."/>
            <person name="Wang Y."/>
            <person name="Wang S."/>
            <person name="Wu C."/>
            <person name="Chan E.W."/>
            <person name="Chen G."/>
            <person name="Shen Z."/>
            <person name="Chen S."/>
            <person name="Zhang R."/>
        </authorList>
    </citation>
    <scope>NUCLEOTIDE SEQUENCE</scope>
    <source>
        <strain evidence="5">210</strain>
    </source>
</reference>
<feature type="transmembrane region" description="Helical" evidence="3">
    <location>
        <begin position="357"/>
        <end position="378"/>
    </location>
</feature>
<evidence type="ECO:0000256" key="2">
    <source>
        <dbReference type="SAM" id="MobiDB-lite"/>
    </source>
</evidence>
<dbReference type="RefSeq" id="WP_286485345.1">
    <property type="nucleotide sequence ID" value="NZ_JACALR010000002.1"/>
</dbReference>
<dbReference type="Proteomes" id="UP001173578">
    <property type="component" value="Unassembled WGS sequence"/>
</dbReference>
<keyword evidence="1" id="KW-0175">Coiled coil</keyword>
<dbReference type="NCBIfam" id="TIGR02675">
    <property type="entry name" value="tape_meas_nterm"/>
    <property type="match status" value="1"/>
</dbReference>
<evidence type="ECO:0000313" key="5">
    <source>
        <dbReference type="EMBL" id="MDM1550661.1"/>
    </source>
</evidence>
<evidence type="ECO:0000259" key="4">
    <source>
        <dbReference type="Pfam" id="PF20155"/>
    </source>
</evidence>
<organism evidence="5 6">
    <name type="scientific">Empedobacter falsenii</name>
    <dbReference type="NCBI Taxonomy" id="343874"/>
    <lineage>
        <taxon>Bacteria</taxon>
        <taxon>Pseudomonadati</taxon>
        <taxon>Bacteroidota</taxon>
        <taxon>Flavobacteriia</taxon>
        <taxon>Flavobacteriales</taxon>
        <taxon>Weeksellaceae</taxon>
        <taxon>Empedobacter</taxon>
    </lineage>
</organism>
<dbReference type="AlphaFoldDB" id="A0AAW7DFB8"/>
<evidence type="ECO:0000256" key="1">
    <source>
        <dbReference type="SAM" id="Coils"/>
    </source>
</evidence>
<accession>A0AAW7DFB8</accession>
<feature type="domain" description="Tape measure protein N-terminal" evidence="4">
    <location>
        <begin position="146"/>
        <end position="309"/>
    </location>
</feature>
<evidence type="ECO:0000313" key="6">
    <source>
        <dbReference type="Proteomes" id="UP001173578"/>
    </source>
</evidence>
<keyword evidence="3" id="KW-0812">Transmembrane</keyword>
<comment type="caution">
    <text evidence="5">The sequence shown here is derived from an EMBL/GenBank/DDBJ whole genome shotgun (WGS) entry which is preliminary data.</text>
</comment>
<feature type="compositionally biased region" description="Basic and acidic residues" evidence="2">
    <location>
        <begin position="583"/>
        <end position="595"/>
    </location>
</feature>
<dbReference type="Pfam" id="PF20155">
    <property type="entry name" value="TMP_3"/>
    <property type="match status" value="1"/>
</dbReference>
<gene>
    <name evidence="5" type="ORF">HX095_05490</name>
</gene>
<feature type="compositionally biased region" description="Polar residues" evidence="2">
    <location>
        <begin position="596"/>
        <end position="605"/>
    </location>
</feature>
<proteinExistence type="predicted"/>
<reference evidence="5" key="1">
    <citation type="submission" date="2020-06" db="EMBL/GenBank/DDBJ databases">
        <authorList>
            <person name="Dong N."/>
        </authorList>
    </citation>
    <scope>NUCLEOTIDE SEQUENCE</scope>
    <source>
        <strain evidence="5">210</strain>
    </source>
</reference>
<evidence type="ECO:0000256" key="3">
    <source>
        <dbReference type="SAM" id="Phobius"/>
    </source>
</evidence>
<protein>
    <submittedName>
        <fullName evidence="5">Tape measure protein</fullName>
    </submittedName>
</protein>